<feature type="compositionally biased region" description="Basic and acidic residues" evidence="1">
    <location>
        <begin position="287"/>
        <end position="303"/>
    </location>
</feature>
<comment type="caution">
    <text evidence="2">The sequence shown here is derived from an EMBL/GenBank/DDBJ whole genome shotgun (WGS) entry which is preliminary data.</text>
</comment>
<feature type="region of interest" description="Disordered" evidence="1">
    <location>
        <begin position="274"/>
        <end position="317"/>
    </location>
</feature>
<keyword evidence="3" id="KW-1185">Reference proteome</keyword>
<sequence length="682" mass="75652">MDDFRLFLQEQRVYQKQQATQMANLTKILAGLITQNTNNTPTSSQPSTSSTLPSQPFPNLKGSINAISFHEDSLELEVADDDEEEFLKMLEEISMKDDVRFEESEGIIKLGDGKQKDMPRVTNLSIPPSNDLVISLPSMEDTFDSIPEKLSDPGPCMVNCKLGNEDLHGCMCDPGACVSIIPLTVKDLMFPVDFYILDMPPDTPGRPSHVLLGRPFLKTARFKLDAFEAKPEKLIEGKALQDGVLNATSPMSTHSKENALVLSEGLRYVPPPLRQATKRGINSPWMQDKKGKKDKGKLDEPGKKKNMKTNGVADNPSPSYAVLSLSLLQITTTTVLHRHTNIKPPPPESVTTAEPPLNSTEAATHSEPPCRRPQLQKPPRHRSSSSSSTTTRICHHRGHHRVFHQTPPSSIAEPKHRRTTNNHHRPRLLSSPSDLALHHSHLHGTLILRLSLSSVVETLTAAVIFSLCHHLRSNHQHYHRTTNSLQPLFCHLCPAPVTPLTSLSSFSPLPTLLPAPTSRTTTTATSILRFFCTEHLCLYHHWRGPGQPLLRELPSTLSCVSPPASIITGGLLPLLLPCSLAFIFTLFQGGLQRHLPRVLPPLQLVPLLGTLANRCFAHVFGRYPRRTPAKSTDTAFRGSSALTSLYYPFLFAQRTVLPFKCGDAVLRAILVDSYLRHLLSYF</sequence>
<dbReference type="Proteomes" id="UP001341840">
    <property type="component" value="Unassembled WGS sequence"/>
</dbReference>
<feature type="region of interest" description="Disordered" evidence="1">
    <location>
        <begin position="36"/>
        <end position="57"/>
    </location>
</feature>
<evidence type="ECO:0000313" key="2">
    <source>
        <dbReference type="EMBL" id="MED6201531.1"/>
    </source>
</evidence>
<gene>
    <name evidence="2" type="ORF">PIB30_095996</name>
</gene>
<proteinExistence type="predicted"/>
<feature type="compositionally biased region" description="Polar residues" evidence="1">
    <location>
        <begin position="349"/>
        <end position="363"/>
    </location>
</feature>
<evidence type="ECO:0000313" key="3">
    <source>
        <dbReference type="Proteomes" id="UP001341840"/>
    </source>
</evidence>
<feature type="compositionally biased region" description="Basic residues" evidence="1">
    <location>
        <begin position="393"/>
        <end position="403"/>
    </location>
</feature>
<accession>A0ABU6XVI3</accession>
<protein>
    <submittedName>
        <fullName evidence="2">Uncharacterized protein</fullName>
    </submittedName>
</protein>
<dbReference type="EMBL" id="JASCZI010213687">
    <property type="protein sequence ID" value="MED6201531.1"/>
    <property type="molecule type" value="Genomic_DNA"/>
</dbReference>
<name>A0ABU6XVI3_9FABA</name>
<feature type="region of interest" description="Disordered" evidence="1">
    <location>
        <begin position="338"/>
        <end position="427"/>
    </location>
</feature>
<organism evidence="2 3">
    <name type="scientific">Stylosanthes scabra</name>
    <dbReference type="NCBI Taxonomy" id="79078"/>
    <lineage>
        <taxon>Eukaryota</taxon>
        <taxon>Viridiplantae</taxon>
        <taxon>Streptophyta</taxon>
        <taxon>Embryophyta</taxon>
        <taxon>Tracheophyta</taxon>
        <taxon>Spermatophyta</taxon>
        <taxon>Magnoliopsida</taxon>
        <taxon>eudicotyledons</taxon>
        <taxon>Gunneridae</taxon>
        <taxon>Pentapetalae</taxon>
        <taxon>rosids</taxon>
        <taxon>fabids</taxon>
        <taxon>Fabales</taxon>
        <taxon>Fabaceae</taxon>
        <taxon>Papilionoideae</taxon>
        <taxon>50 kb inversion clade</taxon>
        <taxon>dalbergioids sensu lato</taxon>
        <taxon>Dalbergieae</taxon>
        <taxon>Pterocarpus clade</taxon>
        <taxon>Stylosanthes</taxon>
    </lineage>
</organism>
<dbReference type="PANTHER" id="PTHR33067:SF15">
    <property type="entry name" value="RNA-DIRECTED DNA POLYMERASE"/>
    <property type="match status" value="1"/>
</dbReference>
<reference evidence="2 3" key="1">
    <citation type="journal article" date="2023" name="Plants (Basel)">
        <title>Bridging the Gap: Combining Genomics and Transcriptomics Approaches to Understand Stylosanthes scabra, an Orphan Legume from the Brazilian Caatinga.</title>
        <authorList>
            <person name="Ferreira-Neto J.R.C."/>
            <person name="da Silva M.D."/>
            <person name="Binneck E."/>
            <person name="de Melo N.F."/>
            <person name="da Silva R.H."/>
            <person name="de Melo A.L.T.M."/>
            <person name="Pandolfi V."/>
            <person name="Bustamante F.O."/>
            <person name="Brasileiro-Vidal A.C."/>
            <person name="Benko-Iseppon A.M."/>
        </authorList>
    </citation>
    <scope>NUCLEOTIDE SEQUENCE [LARGE SCALE GENOMIC DNA]</scope>
    <source>
        <tissue evidence="2">Leaves</tissue>
    </source>
</reference>
<evidence type="ECO:0000256" key="1">
    <source>
        <dbReference type="SAM" id="MobiDB-lite"/>
    </source>
</evidence>
<dbReference type="PANTHER" id="PTHR33067">
    <property type="entry name" value="RNA-DIRECTED DNA POLYMERASE-RELATED"/>
    <property type="match status" value="1"/>
</dbReference>
<feature type="compositionally biased region" description="Basic residues" evidence="1">
    <location>
        <begin position="415"/>
        <end position="427"/>
    </location>
</feature>
<feature type="compositionally biased region" description="Low complexity" evidence="1">
    <location>
        <begin position="36"/>
        <end position="54"/>
    </location>
</feature>